<dbReference type="InterPro" id="IPR013324">
    <property type="entry name" value="RNA_pol_sigma_r3/r4-like"/>
</dbReference>
<proteinExistence type="inferred from homology"/>
<gene>
    <name evidence="9" type="ORF">FNB15_07995</name>
</gene>
<sequence>MDRGQQAVLMRAVAEAGDRAAFAALYEHFAPRLKAYLLRLRVPEDVAEELAQESLIVAWHRAASFDPAQASVSTWLFTILRNKRIDRLRREKRPELDPDDPALVPEPEPAADVRMVTMQDEAQLRAALQNLPDEQLHLLRLAFFSDLSHRDIAERENLPLGTVKSRIRLALGRLKLLLEKS</sequence>
<dbReference type="KEGG" id="fer:FNB15_07995"/>
<evidence type="ECO:0000256" key="2">
    <source>
        <dbReference type="ARBA" id="ARBA00023015"/>
    </source>
</evidence>
<comment type="similarity">
    <text evidence="1 6">Belongs to the sigma-70 factor family. ECF subfamily.</text>
</comment>
<dbReference type="OrthoDB" id="9784272at2"/>
<evidence type="ECO:0000259" key="8">
    <source>
        <dbReference type="Pfam" id="PF08281"/>
    </source>
</evidence>
<accession>A0A516H0B5</accession>
<dbReference type="GO" id="GO:0003677">
    <property type="term" value="F:DNA binding"/>
    <property type="evidence" value="ECO:0007669"/>
    <property type="project" value="UniProtKB-KW"/>
</dbReference>
<keyword evidence="3 6" id="KW-0731">Sigma factor</keyword>
<evidence type="ECO:0000313" key="10">
    <source>
        <dbReference type="Proteomes" id="UP000317496"/>
    </source>
</evidence>
<protein>
    <recommendedName>
        <fullName evidence="6">RNA polymerase sigma factor</fullName>
    </recommendedName>
</protein>
<keyword evidence="5 6" id="KW-0804">Transcription</keyword>
<feature type="domain" description="RNA polymerase sigma-70 region 2" evidence="7">
    <location>
        <begin position="25"/>
        <end position="93"/>
    </location>
</feature>
<dbReference type="NCBIfam" id="TIGR02937">
    <property type="entry name" value="sigma70-ECF"/>
    <property type="match status" value="1"/>
</dbReference>
<dbReference type="InterPro" id="IPR013249">
    <property type="entry name" value="RNA_pol_sigma70_r4_t2"/>
</dbReference>
<dbReference type="SUPFAM" id="SSF88946">
    <property type="entry name" value="Sigma2 domain of RNA polymerase sigma factors"/>
    <property type="match status" value="1"/>
</dbReference>
<dbReference type="AlphaFoldDB" id="A0A516H0B5"/>
<dbReference type="Proteomes" id="UP000317496">
    <property type="component" value="Chromosome"/>
</dbReference>
<evidence type="ECO:0000313" key="9">
    <source>
        <dbReference type="EMBL" id="QDO97213.1"/>
    </source>
</evidence>
<dbReference type="PANTHER" id="PTHR43133:SF62">
    <property type="entry name" value="RNA POLYMERASE SIGMA FACTOR SIGZ"/>
    <property type="match status" value="1"/>
</dbReference>
<evidence type="ECO:0000256" key="6">
    <source>
        <dbReference type="RuleBase" id="RU000716"/>
    </source>
</evidence>
<reference evidence="9 10" key="1">
    <citation type="submission" date="2019-07" db="EMBL/GenBank/DDBJ databases">
        <title>Genome sequencing for Ferrovibrio sp. K5.</title>
        <authorList>
            <person name="Park S.-J."/>
        </authorList>
    </citation>
    <scope>NUCLEOTIDE SEQUENCE [LARGE SCALE GENOMIC DNA]</scope>
    <source>
        <strain evidence="9 10">K5</strain>
    </source>
</reference>
<dbReference type="PANTHER" id="PTHR43133">
    <property type="entry name" value="RNA POLYMERASE ECF-TYPE SIGMA FACTO"/>
    <property type="match status" value="1"/>
</dbReference>
<feature type="domain" description="RNA polymerase sigma factor 70 region 4 type 2" evidence="8">
    <location>
        <begin position="123"/>
        <end position="174"/>
    </location>
</feature>
<dbReference type="InterPro" id="IPR000838">
    <property type="entry name" value="RNA_pol_sigma70_ECF_CS"/>
</dbReference>
<keyword evidence="10" id="KW-1185">Reference proteome</keyword>
<organism evidence="9 10">
    <name type="scientific">Ferrovibrio terrae</name>
    <dbReference type="NCBI Taxonomy" id="2594003"/>
    <lineage>
        <taxon>Bacteria</taxon>
        <taxon>Pseudomonadati</taxon>
        <taxon>Pseudomonadota</taxon>
        <taxon>Alphaproteobacteria</taxon>
        <taxon>Rhodospirillales</taxon>
        <taxon>Rhodospirillaceae</taxon>
        <taxon>Ferrovibrio</taxon>
    </lineage>
</organism>
<evidence type="ECO:0000256" key="4">
    <source>
        <dbReference type="ARBA" id="ARBA00023125"/>
    </source>
</evidence>
<evidence type="ECO:0000256" key="3">
    <source>
        <dbReference type="ARBA" id="ARBA00023082"/>
    </source>
</evidence>
<dbReference type="Pfam" id="PF04542">
    <property type="entry name" value="Sigma70_r2"/>
    <property type="match status" value="1"/>
</dbReference>
<dbReference type="InterPro" id="IPR013325">
    <property type="entry name" value="RNA_pol_sigma_r2"/>
</dbReference>
<dbReference type="SUPFAM" id="SSF88659">
    <property type="entry name" value="Sigma3 and sigma4 domains of RNA polymerase sigma factors"/>
    <property type="match status" value="1"/>
</dbReference>
<dbReference type="Gene3D" id="1.10.1740.10">
    <property type="match status" value="1"/>
</dbReference>
<dbReference type="PROSITE" id="PS01063">
    <property type="entry name" value="SIGMA70_ECF"/>
    <property type="match status" value="1"/>
</dbReference>
<keyword evidence="2 6" id="KW-0805">Transcription regulation</keyword>
<dbReference type="Gene3D" id="1.10.10.10">
    <property type="entry name" value="Winged helix-like DNA-binding domain superfamily/Winged helix DNA-binding domain"/>
    <property type="match status" value="1"/>
</dbReference>
<dbReference type="GO" id="GO:0006352">
    <property type="term" value="P:DNA-templated transcription initiation"/>
    <property type="evidence" value="ECO:0007669"/>
    <property type="project" value="InterPro"/>
</dbReference>
<keyword evidence="4 6" id="KW-0238">DNA-binding</keyword>
<evidence type="ECO:0000259" key="7">
    <source>
        <dbReference type="Pfam" id="PF04542"/>
    </source>
</evidence>
<name>A0A516H0B5_9PROT</name>
<evidence type="ECO:0000256" key="5">
    <source>
        <dbReference type="ARBA" id="ARBA00023163"/>
    </source>
</evidence>
<dbReference type="EMBL" id="CP041636">
    <property type="protein sequence ID" value="QDO97213.1"/>
    <property type="molecule type" value="Genomic_DNA"/>
</dbReference>
<dbReference type="InterPro" id="IPR036388">
    <property type="entry name" value="WH-like_DNA-bd_sf"/>
</dbReference>
<dbReference type="Pfam" id="PF08281">
    <property type="entry name" value="Sigma70_r4_2"/>
    <property type="match status" value="1"/>
</dbReference>
<dbReference type="InterPro" id="IPR007627">
    <property type="entry name" value="RNA_pol_sigma70_r2"/>
</dbReference>
<dbReference type="InterPro" id="IPR039425">
    <property type="entry name" value="RNA_pol_sigma-70-like"/>
</dbReference>
<dbReference type="InterPro" id="IPR014284">
    <property type="entry name" value="RNA_pol_sigma-70_dom"/>
</dbReference>
<dbReference type="GO" id="GO:0016987">
    <property type="term" value="F:sigma factor activity"/>
    <property type="evidence" value="ECO:0007669"/>
    <property type="project" value="UniProtKB-KW"/>
</dbReference>
<evidence type="ECO:0000256" key="1">
    <source>
        <dbReference type="ARBA" id="ARBA00010641"/>
    </source>
</evidence>